<dbReference type="Pfam" id="PF22528">
    <property type="entry name" value="PRMT_C"/>
    <property type="match status" value="2"/>
</dbReference>
<keyword evidence="4" id="KW-0677">Repeat</keyword>
<dbReference type="InterPro" id="IPR055135">
    <property type="entry name" value="PRMT_dom"/>
</dbReference>
<dbReference type="PANTHER" id="PTHR11006">
    <property type="entry name" value="PROTEIN ARGININE N-METHYLTRANSFERASE"/>
    <property type="match status" value="1"/>
</dbReference>
<dbReference type="InterPro" id="IPR029063">
    <property type="entry name" value="SAM-dependent_MTases_sf"/>
</dbReference>
<proteinExistence type="inferred from homology"/>
<dbReference type="Gene3D" id="2.70.160.11">
    <property type="entry name" value="Hnrnp arginine n-methyltransferase1"/>
    <property type="match status" value="2"/>
</dbReference>
<dbReference type="EMBL" id="GDHC01008591">
    <property type="protein sequence ID" value="JAQ10038.1"/>
    <property type="molecule type" value="Transcribed_RNA"/>
</dbReference>
<reference evidence="9" key="1">
    <citation type="journal article" date="2016" name="Gigascience">
        <title>De novo construction of an expanded transcriptome assembly for the western tarnished plant bug, Lygus hesperus.</title>
        <authorList>
            <person name="Tassone E.E."/>
            <person name="Geib S.M."/>
            <person name="Hall B."/>
            <person name="Fabrick J.A."/>
            <person name="Brent C.S."/>
            <person name="Hull J.J."/>
        </authorList>
    </citation>
    <scope>NUCLEOTIDE SEQUENCE</scope>
</reference>
<evidence type="ECO:0000256" key="7">
    <source>
        <dbReference type="PROSITE-ProRule" id="PRU01015"/>
    </source>
</evidence>
<dbReference type="FunFam" id="3.40.50.150:FF:000071">
    <property type="entry name" value="Protein arginine N-methyltransferase 7"/>
    <property type="match status" value="1"/>
</dbReference>
<dbReference type="InterPro" id="IPR014644">
    <property type="entry name" value="MeTrfase_PRMT7"/>
</dbReference>
<dbReference type="AlphaFoldDB" id="A0A146LQB2"/>
<name>A0A146LQB2_LYGHE</name>
<dbReference type="CDD" id="cd02440">
    <property type="entry name" value="AdoMet_MTases"/>
    <property type="match status" value="1"/>
</dbReference>
<feature type="domain" description="Protein arginine N-methyltransferase" evidence="8">
    <location>
        <begin position="543"/>
        <end position="674"/>
    </location>
</feature>
<dbReference type="GO" id="GO:0016274">
    <property type="term" value="F:protein-arginine N-methyltransferase activity"/>
    <property type="evidence" value="ECO:0007669"/>
    <property type="project" value="InterPro"/>
</dbReference>
<keyword evidence="3 7" id="KW-0949">S-adenosyl-L-methionine</keyword>
<evidence type="ECO:0000256" key="1">
    <source>
        <dbReference type="ARBA" id="ARBA00022603"/>
    </source>
</evidence>
<dbReference type="InterPro" id="IPR025799">
    <property type="entry name" value="Arg_MeTrfase"/>
</dbReference>
<evidence type="ECO:0000256" key="2">
    <source>
        <dbReference type="ARBA" id="ARBA00022679"/>
    </source>
</evidence>
<evidence type="ECO:0000256" key="5">
    <source>
        <dbReference type="ARBA" id="ARBA00025081"/>
    </source>
</evidence>
<dbReference type="PIRSF" id="PIRSF036946">
    <property type="entry name" value="Arg_N-mtase"/>
    <property type="match status" value="1"/>
</dbReference>
<evidence type="ECO:0000259" key="8">
    <source>
        <dbReference type="Pfam" id="PF22528"/>
    </source>
</evidence>
<protein>
    <recommendedName>
        <fullName evidence="6">Protein arginine N-methyltransferase</fullName>
        <ecNumber evidence="6">2.1.1.-</ecNumber>
    </recommendedName>
</protein>
<dbReference type="EC" id="2.1.1.-" evidence="6"/>
<gene>
    <name evidence="9" type="primary">Art7_2</name>
    <name evidence="9" type="ORF">g.54472</name>
</gene>
<comment type="similarity">
    <text evidence="6">Belongs to the class I-like SAM-binding methyltransferase superfamily. Protein arginine N-methyltransferase family. PRMT7 subfamily.</text>
</comment>
<dbReference type="SUPFAM" id="SSF53335">
    <property type="entry name" value="S-adenosyl-L-methionine-dependent methyltransferases"/>
    <property type="match status" value="2"/>
</dbReference>
<dbReference type="Pfam" id="PF06325">
    <property type="entry name" value="PrmA"/>
    <property type="match status" value="1"/>
</dbReference>
<feature type="domain" description="Protein arginine N-methyltransferase" evidence="8">
    <location>
        <begin position="260"/>
        <end position="365"/>
    </location>
</feature>
<dbReference type="GO" id="GO:0032259">
    <property type="term" value="P:methylation"/>
    <property type="evidence" value="ECO:0007669"/>
    <property type="project" value="UniProtKB-KW"/>
</dbReference>
<accession>A0A146LQB2</accession>
<keyword evidence="1 7" id="KW-0489">Methyltransferase</keyword>
<dbReference type="Gene3D" id="3.40.50.150">
    <property type="entry name" value="Vaccinia Virus protein VP39"/>
    <property type="match status" value="2"/>
</dbReference>
<organism evidence="9">
    <name type="scientific">Lygus hesperus</name>
    <name type="common">Western plant bug</name>
    <dbReference type="NCBI Taxonomy" id="30085"/>
    <lineage>
        <taxon>Eukaryota</taxon>
        <taxon>Metazoa</taxon>
        <taxon>Ecdysozoa</taxon>
        <taxon>Arthropoda</taxon>
        <taxon>Hexapoda</taxon>
        <taxon>Insecta</taxon>
        <taxon>Pterygota</taxon>
        <taxon>Neoptera</taxon>
        <taxon>Paraneoptera</taxon>
        <taxon>Hemiptera</taxon>
        <taxon>Heteroptera</taxon>
        <taxon>Panheteroptera</taxon>
        <taxon>Cimicomorpha</taxon>
        <taxon>Miridae</taxon>
        <taxon>Mirini</taxon>
        <taxon>Lygus</taxon>
    </lineage>
</organism>
<dbReference type="GO" id="GO:0042054">
    <property type="term" value="F:histone methyltransferase activity"/>
    <property type="evidence" value="ECO:0007669"/>
    <property type="project" value="TreeGrafter"/>
</dbReference>
<sequence length="690" mass="77279">MRFPTIVGVSRLLKLVSQKMIIEQGSFGTFVQKANPITGQMGWELEDENYDYQQEIARSMYADMLHDYDRNKKYYAALKKAIGIQHSKGKKAHVLDIGTGTGLLSMMAAKCGADSIVACEGFPPIAEIARKIISDNSLSKQIKVVSKRSTELKVGPGLDLEWKANILVTEVFDTELIGEGAVETFNHANEYLLEENSIIVPWTSDVYAVLMDSKMLSSFNRILPALPIDDEHSVALPPEMVACSGNAGVHDLQVSQVPFESMNILSKPQKIFKFDFFKPITANETTLTQLEATEDGEGNVLCVYWTLDMDQDGETVVSCAPEFVEPTPWRDHWMQAVYHLKSPTRVCKGDEIELVSKHDQYSMWFDIHRSGSPYDVDSLQMPACTCGLHGVASRTRLYAMNDSKRWAKYMKILTGIKKDANILYIGDTSLLPLAAAKMGANKVFCIEESALPYSVMNQMIRHNKLEDTVILLKKLNKDLITGPIDFVISEPYFRDSSYPWDGIRLWYLASELAPNATIYPGKMRILGVPMEFDNLHKIRAPLEQVEGFDVSSFDKLIESASKRSDAEVDVQPMFEYPGKLLSLPQCLLELTLSGEPPEKPLQSSGKFTTNSHGAFHGVVLWAEWDFGCELISTGLEDGEKLFDMGSRQGVYFIKESCNVAPQETLTYEVTFSPQVGTFSFTFKHQQPDVS</sequence>
<dbReference type="PANTHER" id="PTHR11006:SF4">
    <property type="entry name" value="PROTEIN ARGININE N-METHYLTRANSFERASE 7"/>
    <property type="match status" value="1"/>
</dbReference>
<evidence type="ECO:0000256" key="3">
    <source>
        <dbReference type="ARBA" id="ARBA00022691"/>
    </source>
</evidence>
<evidence type="ECO:0000256" key="6">
    <source>
        <dbReference type="PIRNR" id="PIRNR036946"/>
    </source>
</evidence>
<keyword evidence="2 7" id="KW-0808">Transferase</keyword>
<evidence type="ECO:0000256" key="4">
    <source>
        <dbReference type="ARBA" id="ARBA00022737"/>
    </source>
</evidence>
<comment type="function">
    <text evidence="6">Arginine methyltransferase that can both catalyze the formation of omega-N monomethylarginine (MMA) and symmetrical dimethylarginine (sDMA).</text>
</comment>
<dbReference type="PROSITE" id="PS51678">
    <property type="entry name" value="SAM_MT_PRMT"/>
    <property type="match status" value="2"/>
</dbReference>
<comment type="function">
    <text evidence="5">Essential arginine methyltransferase that can both catalyze the formation of omega-N monomethylarginine (MMA) and symmetrical dimethylarginine (sDMA). Specifically mediates the symmetrical dimethylation of arginine residues in the small nuclear ribonucleoproteins SmD1 and SmD3.</text>
</comment>
<evidence type="ECO:0000313" key="9">
    <source>
        <dbReference type="EMBL" id="JAQ10038.1"/>
    </source>
</evidence>